<accession>A0A378W1E4</accession>
<evidence type="ECO:0000313" key="2">
    <source>
        <dbReference type="EMBL" id="SUA25219.1"/>
    </source>
</evidence>
<keyword evidence="1" id="KW-1133">Transmembrane helix</keyword>
<evidence type="ECO:0000256" key="1">
    <source>
        <dbReference type="SAM" id="Phobius"/>
    </source>
</evidence>
<feature type="transmembrane region" description="Helical" evidence="1">
    <location>
        <begin position="65"/>
        <end position="82"/>
    </location>
</feature>
<dbReference type="InterPro" id="IPR030191">
    <property type="entry name" value="CodB"/>
</dbReference>
<dbReference type="PANTHER" id="PTHR30569:SF0">
    <property type="entry name" value="CYTOSINE PERMEASE"/>
    <property type="match status" value="1"/>
</dbReference>
<dbReference type="AlphaFoldDB" id="A0A378W1E4"/>
<sequence length="112" mass="11911">MYALGLAAALFTGETDVAKILLGAGLGITGILAVVLSTVTTTFLDTYSAGASANNISARFAETPVAVGVTLIGTVLAVMLPVTEYETSCCLSARYLRRWRRFDCRLFRLKTA</sequence>
<gene>
    <name evidence="2" type="ORF">NCTC11421_03231</name>
</gene>
<keyword evidence="1" id="KW-0812">Transmembrane</keyword>
<organism evidence="2">
    <name type="scientific">Neisseria gonorrhoeae</name>
    <dbReference type="NCBI Taxonomy" id="485"/>
    <lineage>
        <taxon>Bacteria</taxon>
        <taxon>Pseudomonadati</taxon>
        <taxon>Pseudomonadota</taxon>
        <taxon>Betaproteobacteria</taxon>
        <taxon>Neisseriales</taxon>
        <taxon>Neisseriaceae</taxon>
        <taxon>Neisseria</taxon>
    </lineage>
</organism>
<protein>
    <submittedName>
        <fullName evidence="2">Permease</fullName>
    </submittedName>
</protein>
<proteinExistence type="predicted"/>
<dbReference type="GO" id="GO:0005886">
    <property type="term" value="C:plasma membrane"/>
    <property type="evidence" value="ECO:0007669"/>
    <property type="project" value="TreeGrafter"/>
</dbReference>
<dbReference type="EMBL" id="UGRI01000001">
    <property type="protein sequence ID" value="SUA25219.1"/>
    <property type="molecule type" value="Genomic_DNA"/>
</dbReference>
<feature type="transmembrane region" description="Helical" evidence="1">
    <location>
        <begin position="25"/>
        <end position="44"/>
    </location>
</feature>
<keyword evidence="1" id="KW-0472">Membrane</keyword>
<dbReference type="PANTHER" id="PTHR30569">
    <property type="entry name" value="CYTOSINE TRANSPORTER CODB"/>
    <property type="match status" value="1"/>
</dbReference>
<name>A0A378W1E4_NEIGO</name>
<dbReference type="GO" id="GO:0015209">
    <property type="term" value="F:cytosine transmembrane transporter activity"/>
    <property type="evidence" value="ECO:0007669"/>
    <property type="project" value="InterPro"/>
</dbReference>
<reference evidence="2" key="1">
    <citation type="submission" date="2018-06" db="EMBL/GenBank/DDBJ databases">
        <authorList>
            <consortium name="Pathogen Informatics"/>
            <person name="Doyle S."/>
        </authorList>
    </citation>
    <scope>NUCLEOTIDE SEQUENCE [LARGE SCALE GENOMIC DNA]</scope>
    <source>
        <strain evidence="2">NCTC11421</strain>
    </source>
</reference>